<keyword evidence="3" id="KW-1185">Reference proteome</keyword>
<organism evidence="2 3">
    <name type="scientific">Leeia speluncae</name>
    <dbReference type="NCBI Taxonomy" id="2884804"/>
    <lineage>
        <taxon>Bacteria</taxon>
        <taxon>Pseudomonadati</taxon>
        <taxon>Pseudomonadota</taxon>
        <taxon>Betaproteobacteria</taxon>
        <taxon>Neisseriales</taxon>
        <taxon>Leeiaceae</taxon>
        <taxon>Leeia</taxon>
    </lineage>
</organism>
<dbReference type="Gene3D" id="1.10.260.40">
    <property type="entry name" value="lambda repressor-like DNA-binding domains"/>
    <property type="match status" value="1"/>
</dbReference>
<name>A0ABS8D2D1_9NEIS</name>
<dbReference type="Pfam" id="PF01381">
    <property type="entry name" value="HTH_3"/>
    <property type="match status" value="1"/>
</dbReference>
<dbReference type="SMART" id="SM00530">
    <property type="entry name" value="HTH_XRE"/>
    <property type="match status" value="1"/>
</dbReference>
<evidence type="ECO:0000313" key="2">
    <source>
        <dbReference type="EMBL" id="MCB6182355.1"/>
    </source>
</evidence>
<dbReference type="CDD" id="cd00093">
    <property type="entry name" value="HTH_XRE"/>
    <property type="match status" value="1"/>
</dbReference>
<dbReference type="PROSITE" id="PS50943">
    <property type="entry name" value="HTH_CROC1"/>
    <property type="match status" value="1"/>
</dbReference>
<evidence type="ECO:0000313" key="3">
    <source>
        <dbReference type="Proteomes" id="UP001165395"/>
    </source>
</evidence>
<accession>A0ABS8D2D1</accession>
<gene>
    <name evidence="2" type="ORF">LIN78_02145</name>
</gene>
<comment type="caution">
    <text evidence="2">The sequence shown here is derived from an EMBL/GenBank/DDBJ whole genome shotgun (WGS) entry which is preliminary data.</text>
</comment>
<dbReference type="InterPro" id="IPR001387">
    <property type="entry name" value="Cro/C1-type_HTH"/>
</dbReference>
<sequence>MSANSKSNVIGRRLREARKMAGLPQDRLGVLVGLDEHTASARISRYETGVHEPNFEMAEKLAGILGVPVIYFYCEDDELASLVKAWEKLTDSDRAKFLTELQRST</sequence>
<evidence type="ECO:0000259" key="1">
    <source>
        <dbReference type="PROSITE" id="PS50943"/>
    </source>
</evidence>
<dbReference type="EMBL" id="JAJBZT010000001">
    <property type="protein sequence ID" value="MCB6182355.1"/>
    <property type="molecule type" value="Genomic_DNA"/>
</dbReference>
<reference evidence="2" key="1">
    <citation type="submission" date="2021-10" db="EMBL/GenBank/DDBJ databases">
        <title>The complete genome sequence of Leeia sp. TBRC 13508.</title>
        <authorList>
            <person name="Charoenyingcharoen P."/>
            <person name="Yukphan P."/>
        </authorList>
    </citation>
    <scope>NUCLEOTIDE SEQUENCE</scope>
    <source>
        <strain evidence="2">TBRC 13508</strain>
    </source>
</reference>
<dbReference type="Proteomes" id="UP001165395">
    <property type="component" value="Unassembled WGS sequence"/>
</dbReference>
<dbReference type="RefSeq" id="WP_227177996.1">
    <property type="nucleotide sequence ID" value="NZ_JAJBZT010000001.1"/>
</dbReference>
<dbReference type="SUPFAM" id="SSF47413">
    <property type="entry name" value="lambda repressor-like DNA-binding domains"/>
    <property type="match status" value="1"/>
</dbReference>
<proteinExistence type="predicted"/>
<protein>
    <submittedName>
        <fullName evidence="2">Helix-turn-helix domain-containing protein</fullName>
    </submittedName>
</protein>
<feature type="domain" description="HTH cro/C1-type" evidence="1">
    <location>
        <begin position="14"/>
        <end position="72"/>
    </location>
</feature>
<dbReference type="InterPro" id="IPR010982">
    <property type="entry name" value="Lambda_DNA-bd_dom_sf"/>
</dbReference>